<gene>
    <name evidence="2" type="ORF">ACFQPS_05595</name>
</gene>
<dbReference type="Proteomes" id="UP001596456">
    <property type="component" value="Unassembled WGS sequence"/>
</dbReference>
<proteinExistence type="predicted"/>
<organism evidence="2 3">
    <name type="scientific">Rhodocista pekingensis</name>
    <dbReference type="NCBI Taxonomy" id="201185"/>
    <lineage>
        <taxon>Bacteria</taxon>
        <taxon>Pseudomonadati</taxon>
        <taxon>Pseudomonadota</taxon>
        <taxon>Alphaproteobacteria</taxon>
        <taxon>Rhodospirillales</taxon>
        <taxon>Azospirillaceae</taxon>
        <taxon>Rhodocista</taxon>
    </lineage>
</organism>
<evidence type="ECO:0008006" key="4">
    <source>
        <dbReference type="Google" id="ProtNLM"/>
    </source>
</evidence>
<reference evidence="3" key="1">
    <citation type="journal article" date="2019" name="Int. J. Syst. Evol. Microbiol.">
        <title>The Global Catalogue of Microorganisms (GCM) 10K type strain sequencing project: providing services to taxonomists for standard genome sequencing and annotation.</title>
        <authorList>
            <consortium name="The Broad Institute Genomics Platform"/>
            <consortium name="The Broad Institute Genome Sequencing Center for Infectious Disease"/>
            <person name="Wu L."/>
            <person name="Ma J."/>
        </authorList>
    </citation>
    <scope>NUCLEOTIDE SEQUENCE [LARGE SCALE GENOMIC DNA]</scope>
    <source>
        <strain evidence="3">CGMCC 1.16275</strain>
    </source>
</reference>
<evidence type="ECO:0000313" key="2">
    <source>
        <dbReference type="EMBL" id="MFC7332628.1"/>
    </source>
</evidence>
<evidence type="ECO:0000256" key="1">
    <source>
        <dbReference type="SAM" id="MobiDB-lite"/>
    </source>
</evidence>
<keyword evidence="3" id="KW-1185">Reference proteome</keyword>
<comment type="caution">
    <text evidence="2">The sequence shown here is derived from an EMBL/GenBank/DDBJ whole genome shotgun (WGS) entry which is preliminary data.</text>
</comment>
<sequence length="207" mass="21461">MMTETLDAPPPVPANDALIRTLYLGGANTIEISRQLGLGISEVIGRIRALDLRPPSMGVRRSPEARSATVSGPAVSGLAVSGADLPGSGVVLGATELCDAGPAPLSGVAAPAVLIPSAGSLPPARPAPVSAGRPPLRAGAVLHAAEKARPAALRRPALDALDDEDEDDEPRATPGRPRGWLMPEDQVEALFLRAGQRFQDVQFRRRA</sequence>
<accession>A0ABW2KRM9</accession>
<dbReference type="EMBL" id="JBHTCM010000006">
    <property type="protein sequence ID" value="MFC7332628.1"/>
    <property type="molecule type" value="Genomic_DNA"/>
</dbReference>
<dbReference type="RefSeq" id="WP_377357151.1">
    <property type="nucleotide sequence ID" value="NZ_JBHTCM010000006.1"/>
</dbReference>
<protein>
    <recommendedName>
        <fullName evidence="4">GcrA cell cycle regulator</fullName>
    </recommendedName>
</protein>
<feature type="compositionally biased region" description="Acidic residues" evidence="1">
    <location>
        <begin position="160"/>
        <end position="169"/>
    </location>
</feature>
<evidence type="ECO:0000313" key="3">
    <source>
        <dbReference type="Proteomes" id="UP001596456"/>
    </source>
</evidence>
<name>A0ABW2KRM9_9PROT</name>
<feature type="region of interest" description="Disordered" evidence="1">
    <location>
        <begin position="152"/>
        <end position="182"/>
    </location>
</feature>